<feature type="region of interest" description="Disordered" evidence="2">
    <location>
        <begin position="142"/>
        <end position="169"/>
    </location>
</feature>
<sequence length="722" mass="82008">MRLMSLSDHLTSPRLASPHFTEAVAVSAAKILEAELEAADAEAARLQRLRAQAAEEWNWAEMELLDLEEDDIQRMLALYEAWVEEAEEEAEILRLVEHVEEQLCQQQEEGPDEEEDETQGGRRFNGAFITFDDYQDDDDRFFGDNGSAPTTTSLRRRRLHHHKHQQSPVLSAVTTSLTDMALEDGERQLSSSLQRILHVYKTDFVSLRPTTHLPGNMLFSSSIDGYQQFLTHRRQNDSVIYPSFGAMANKISGQSMAGKESFDGDLEVCSLFELSESPSRLWMARSWRMMKKDLGRSECHRLRWKLLAKFCEARGYFHVATTKVIQSFSVNFSPDGMRQLPSRQRTPPTIIIRDFRGVKVTLQVDSRDATGYDDPDSVEDDPNRENACWRTSTYVESKDDTFFRLRYQVENSHRWEGPNIELLTPEADASIASSVLAINNPRSALWAQVSQFWICKGRNYRNSILGLDPVEGPFAITNILDERGERKKSKRSSQKTSHLIVFLGYNKREWHPASCVPDQGIQDWEKVKKDKRGPMRFSATQQYSGLMMGIAELRQAVVNDTIARPKGASLKKTIHCVQFQGAVIPRNSCRLSTSSTAKYPDWFPALRSVPHYQSIILIDKGLMQGTCHFVNPRHSPALAHIQPWAGSTVEPQHPRPAAAMAGMWQPDLGIEFGGHASLQQHLDSPSNYNNHPYDHYTRPNPKVVPNQNMSSKLTMEGFLQNG</sequence>
<keyword evidence="4" id="KW-1185">Reference proteome</keyword>
<reference evidence="3" key="1">
    <citation type="submission" date="2021-06" db="EMBL/GenBank/DDBJ databases">
        <title>Comparative genomics, transcriptomics and evolutionary studies reveal genomic signatures of adaptation to plant cell wall in hemibiotrophic fungi.</title>
        <authorList>
            <consortium name="DOE Joint Genome Institute"/>
            <person name="Baroncelli R."/>
            <person name="Diaz J.F."/>
            <person name="Benocci T."/>
            <person name="Peng M."/>
            <person name="Battaglia E."/>
            <person name="Haridas S."/>
            <person name="Andreopoulos W."/>
            <person name="Labutti K."/>
            <person name="Pangilinan J."/>
            <person name="Floch G.L."/>
            <person name="Makela M.R."/>
            <person name="Henrissat B."/>
            <person name="Grigoriev I.V."/>
            <person name="Crouch J.A."/>
            <person name="De Vries R.P."/>
            <person name="Sukno S.A."/>
            <person name="Thon M.R."/>
        </authorList>
    </citation>
    <scope>NUCLEOTIDE SEQUENCE</scope>
    <source>
        <strain evidence="3">CBS 125086</strain>
    </source>
</reference>
<feature type="compositionally biased region" description="Polar residues" evidence="2">
    <location>
        <begin position="679"/>
        <end position="690"/>
    </location>
</feature>
<feature type="region of interest" description="Disordered" evidence="2">
    <location>
        <begin position="679"/>
        <end position="708"/>
    </location>
</feature>
<dbReference type="RefSeq" id="XP_060409092.1">
    <property type="nucleotide sequence ID" value="XM_060560336.1"/>
</dbReference>
<gene>
    <name evidence="3" type="ORF">LY79DRAFT_583604</name>
</gene>
<feature type="compositionally biased region" description="Basic residues" evidence="2">
    <location>
        <begin position="154"/>
        <end position="165"/>
    </location>
</feature>
<evidence type="ECO:0000256" key="2">
    <source>
        <dbReference type="SAM" id="MobiDB-lite"/>
    </source>
</evidence>
<evidence type="ECO:0000256" key="1">
    <source>
        <dbReference type="SAM" id="Coils"/>
    </source>
</evidence>
<evidence type="ECO:0000313" key="3">
    <source>
        <dbReference type="EMBL" id="KAK1573475.1"/>
    </source>
</evidence>
<comment type="caution">
    <text evidence="3">The sequence shown here is derived from an EMBL/GenBank/DDBJ whole genome shotgun (WGS) entry which is preliminary data.</text>
</comment>
<evidence type="ECO:0000313" key="4">
    <source>
        <dbReference type="Proteomes" id="UP001230504"/>
    </source>
</evidence>
<protein>
    <submittedName>
        <fullName evidence="3">Uncharacterized protein</fullName>
    </submittedName>
</protein>
<feature type="region of interest" description="Disordered" evidence="2">
    <location>
        <begin position="103"/>
        <end position="122"/>
    </location>
</feature>
<dbReference type="GeneID" id="85444576"/>
<organism evidence="3 4">
    <name type="scientific">Colletotrichum navitas</name>
    <dbReference type="NCBI Taxonomy" id="681940"/>
    <lineage>
        <taxon>Eukaryota</taxon>
        <taxon>Fungi</taxon>
        <taxon>Dikarya</taxon>
        <taxon>Ascomycota</taxon>
        <taxon>Pezizomycotina</taxon>
        <taxon>Sordariomycetes</taxon>
        <taxon>Hypocreomycetidae</taxon>
        <taxon>Glomerellales</taxon>
        <taxon>Glomerellaceae</taxon>
        <taxon>Colletotrichum</taxon>
        <taxon>Colletotrichum graminicola species complex</taxon>
    </lineage>
</organism>
<feature type="coiled-coil region" evidence="1">
    <location>
        <begin position="29"/>
        <end position="56"/>
    </location>
</feature>
<dbReference type="Proteomes" id="UP001230504">
    <property type="component" value="Unassembled WGS sequence"/>
</dbReference>
<feature type="compositionally biased region" description="Acidic residues" evidence="2">
    <location>
        <begin position="109"/>
        <end position="118"/>
    </location>
</feature>
<dbReference type="EMBL" id="JAHLJV010000091">
    <property type="protein sequence ID" value="KAK1573475.1"/>
    <property type="molecule type" value="Genomic_DNA"/>
</dbReference>
<accession>A0AAD8PNJ6</accession>
<dbReference type="AlphaFoldDB" id="A0AAD8PNJ6"/>
<proteinExistence type="predicted"/>
<name>A0AAD8PNJ6_9PEZI</name>
<keyword evidence="1" id="KW-0175">Coiled coil</keyword>